<sequence length="94" mass="10712">MISTLLTFVPANGHELSTMSHELKRMHPKHEIIRCERCEAPFECKANSFTKCQCSTVQLTLNEVQYVSELYEGCLCANCLLIVQQEYRVGMGIL</sequence>
<evidence type="ECO:0000313" key="1">
    <source>
        <dbReference type="EMBL" id="GAA3974076.1"/>
    </source>
</evidence>
<reference evidence="2" key="1">
    <citation type="journal article" date="2019" name="Int. J. Syst. Evol. Microbiol.">
        <title>The Global Catalogue of Microorganisms (GCM) 10K type strain sequencing project: providing services to taxonomists for standard genome sequencing and annotation.</title>
        <authorList>
            <consortium name="The Broad Institute Genomics Platform"/>
            <consortium name="The Broad Institute Genome Sequencing Center for Infectious Disease"/>
            <person name="Wu L."/>
            <person name="Ma J."/>
        </authorList>
    </citation>
    <scope>NUCLEOTIDE SEQUENCE [LARGE SCALE GENOMIC DNA]</scope>
    <source>
        <strain evidence="2">JCM 16601</strain>
    </source>
</reference>
<dbReference type="RefSeq" id="WP_259087896.1">
    <property type="nucleotide sequence ID" value="NZ_BAAAZC010000019.1"/>
</dbReference>
<dbReference type="Proteomes" id="UP001500742">
    <property type="component" value="Unassembled WGS sequence"/>
</dbReference>
<dbReference type="Pfam" id="PF14375">
    <property type="entry name" value="Cys_rich_CWC"/>
    <property type="match status" value="1"/>
</dbReference>
<evidence type="ECO:0000313" key="2">
    <source>
        <dbReference type="Proteomes" id="UP001500742"/>
    </source>
</evidence>
<proteinExistence type="predicted"/>
<name>A0ABP7Q111_9SPHI</name>
<protein>
    <recommendedName>
        <fullName evidence="3">Cysteine-rich CWC</fullName>
    </recommendedName>
</protein>
<evidence type="ECO:0008006" key="3">
    <source>
        <dbReference type="Google" id="ProtNLM"/>
    </source>
</evidence>
<keyword evidence="2" id="KW-1185">Reference proteome</keyword>
<dbReference type="EMBL" id="BAAAZC010000019">
    <property type="protein sequence ID" value="GAA3974076.1"/>
    <property type="molecule type" value="Genomic_DNA"/>
</dbReference>
<dbReference type="InterPro" id="IPR032720">
    <property type="entry name" value="Cys_rich_CWC"/>
</dbReference>
<comment type="caution">
    <text evidence="1">The sequence shown here is derived from an EMBL/GenBank/DDBJ whole genome shotgun (WGS) entry which is preliminary data.</text>
</comment>
<organism evidence="1 2">
    <name type="scientific">Mucilaginibacter dorajii</name>
    <dbReference type="NCBI Taxonomy" id="692994"/>
    <lineage>
        <taxon>Bacteria</taxon>
        <taxon>Pseudomonadati</taxon>
        <taxon>Bacteroidota</taxon>
        <taxon>Sphingobacteriia</taxon>
        <taxon>Sphingobacteriales</taxon>
        <taxon>Sphingobacteriaceae</taxon>
        <taxon>Mucilaginibacter</taxon>
    </lineage>
</organism>
<gene>
    <name evidence="1" type="ORF">GCM10022210_25430</name>
</gene>
<accession>A0ABP7Q111</accession>